<evidence type="ECO:0000256" key="4">
    <source>
        <dbReference type="ARBA" id="ARBA00011981"/>
    </source>
</evidence>
<dbReference type="GO" id="GO:0032440">
    <property type="term" value="F:2-alkenal reductase [NAD(P)H] activity"/>
    <property type="evidence" value="ECO:0007669"/>
    <property type="project" value="UniProtKB-EC"/>
</dbReference>
<dbReference type="SUPFAM" id="SSF51735">
    <property type="entry name" value="NAD(P)-binding Rossmann-fold domains"/>
    <property type="match status" value="1"/>
</dbReference>
<dbReference type="InterPro" id="IPR011032">
    <property type="entry name" value="GroES-like_sf"/>
</dbReference>
<comment type="subcellular location">
    <subcellularLocation>
        <location evidence="1">Cytoplasm</location>
    </subcellularLocation>
</comment>
<accession>A0A8J2RDC5</accession>
<comment type="catalytic activity">
    <reaction evidence="21">
        <text>decanal + NADP(+) = (2E)-decenal + NADPH + H(+)</text>
        <dbReference type="Rhea" id="RHEA:50612"/>
        <dbReference type="ChEBI" id="CHEBI:15378"/>
        <dbReference type="ChEBI" id="CHEBI:31457"/>
        <dbReference type="ChEBI" id="CHEBI:57783"/>
        <dbReference type="ChEBI" id="CHEBI:58349"/>
        <dbReference type="ChEBI" id="CHEBI:133455"/>
    </reaction>
    <physiologicalReaction direction="right-to-left" evidence="21">
        <dbReference type="Rhea" id="RHEA:50614"/>
    </physiologicalReaction>
</comment>
<evidence type="ECO:0000256" key="32">
    <source>
        <dbReference type="ARBA" id="ARBA00049070"/>
    </source>
</evidence>
<evidence type="ECO:0000256" key="20">
    <source>
        <dbReference type="ARBA" id="ARBA00047461"/>
    </source>
</evidence>
<dbReference type="GO" id="GO:0006693">
    <property type="term" value="P:prostaglandin metabolic process"/>
    <property type="evidence" value="ECO:0007669"/>
    <property type="project" value="UniProtKB-KW"/>
</dbReference>
<comment type="catalytic activity">
    <reaction evidence="31">
        <text>(5S,12S)-dihydroxy-(6E,10E,12E,14Z)-eicosatetraenoate + NADP(+) = 12-oxo-(5S)-hydroxy-(6E,8E,10E,14Z)-eicosatetraenoate + NADPH + H(+)</text>
        <dbReference type="Rhea" id="RHEA:51212"/>
        <dbReference type="ChEBI" id="CHEBI:15378"/>
        <dbReference type="ChEBI" id="CHEBI:57783"/>
        <dbReference type="ChEBI" id="CHEBI:58349"/>
        <dbReference type="ChEBI" id="CHEBI:133974"/>
        <dbReference type="ChEBI" id="CHEBI:133975"/>
    </reaction>
    <physiologicalReaction direction="left-to-right" evidence="31">
        <dbReference type="Rhea" id="RHEA:51213"/>
    </physiologicalReaction>
</comment>
<dbReference type="PANTHER" id="PTHR43205">
    <property type="entry name" value="PROSTAGLANDIN REDUCTASE"/>
    <property type="match status" value="1"/>
</dbReference>
<protein>
    <recommendedName>
        <fullName evidence="6">Prostaglandin reductase 1</fullName>
        <ecNumber evidence="4">1.3.1.48</ecNumber>
        <ecNumber evidence="5">1.3.1.74</ecNumber>
    </recommendedName>
    <alternativeName>
        <fullName evidence="19">15-oxoprostaglandin 13-reductase</fullName>
    </alternativeName>
    <alternativeName>
        <fullName evidence="17">Dithiolethione-inducible gene 1 protein</fullName>
    </alternativeName>
    <alternativeName>
        <fullName evidence="16">Leukotriene B4 12-hydroxydehydrogenase</fullName>
    </alternativeName>
    <alternativeName>
        <fullName evidence="18">NAD(P)H-dependent alkenal/one oxidoreductase</fullName>
    </alternativeName>
</protein>
<evidence type="ECO:0000256" key="33">
    <source>
        <dbReference type="ARBA" id="ARBA00049179"/>
    </source>
</evidence>
<dbReference type="PANTHER" id="PTHR43205:SF7">
    <property type="entry name" value="PROSTAGLANDIN REDUCTASE 1"/>
    <property type="match status" value="1"/>
</dbReference>
<sequence length="366" mass="40296">MMRRAFTRYGNFRQFMLPSICQTSGFHTSMVTAVSAKKFVFAKRFHGLPQHDNFSLEVEELPELKTGDILCEALYLSVDPYMRPYSLGWPLGTTMKGGQVAKVIDSKNDKFPIGSLLVGYLGWRTHTVINPDIKSKNFMEEITLLPELGQLCPSVGLGAVGMPGNSAYFGFLEICKPKPNDVVVVSGAAGAVGSLVGQIAKIKGCRVIGFAGTNDKVKWLEDELGFDRAFNYKECDLKSSLKEAAPNGVDCYFDNVGGPLSVAVRSHMNDFGRISVCGAISLYNDTTPTLVPCVEPAMVFKQLKMEGFLIHRWTGRFQEGMTQMSTWIQEGKIKIKETHTEGFENMPQAFIDMLKGGNTGKAIVKA</sequence>
<evidence type="ECO:0000256" key="17">
    <source>
        <dbReference type="ARBA" id="ARBA00032255"/>
    </source>
</evidence>
<dbReference type="GO" id="GO:0005737">
    <property type="term" value="C:cytoplasm"/>
    <property type="evidence" value="ECO:0007669"/>
    <property type="project" value="UniProtKB-SubCell"/>
</dbReference>
<dbReference type="Proteomes" id="UP000789390">
    <property type="component" value="Unassembled WGS sequence"/>
</dbReference>
<evidence type="ECO:0000256" key="24">
    <source>
        <dbReference type="ARBA" id="ARBA00047878"/>
    </source>
</evidence>
<keyword evidence="7" id="KW-0963">Cytoplasm</keyword>
<dbReference type="InterPro" id="IPR041694">
    <property type="entry name" value="ADH_N_2"/>
</dbReference>
<name>A0A8J2RDC5_9CRUS</name>
<comment type="catalytic activity">
    <reaction evidence="23">
        <text>leukotriene B4 + NADP(+) = 12-oxo-leukotriene B4 + NADPH + H(+)</text>
        <dbReference type="Rhea" id="RHEA:50608"/>
        <dbReference type="ChEBI" id="CHEBI:15378"/>
        <dbReference type="ChEBI" id="CHEBI:57461"/>
        <dbReference type="ChEBI" id="CHEBI:57783"/>
        <dbReference type="ChEBI" id="CHEBI:58349"/>
        <dbReference type="ChEBI" id="CHEBI:133309"/>
    </reaction>
    <physiologicalReaction direction="left-to-right" evidence="23">
        <dbReference type="Rhea" id="RHEA:50609"/>
    </physiologicalReaction>
</comment>
<evidence type="ECO:0000256" key="30">
    <source>
        <dbReference type="ARBA" id="ARBA00048953"/>
    </source>
</evidence>
<evidence type="ECO:0000256" key="15">
    <source>
        <dbReference type="ARBA" id="ARBA00023278"/>
    </source>
</evidence>
<dbReference type="InterPro" id="IPR013149">
    <property type="entry name" value="ADH-like_C"/>
</dbReference>
<evidence type="ECO:0000256" key="12">
    <source>
        <dbReference type="ARBA" id="ARBA00022990"/>
    </source>
</evidence>
<evidence type="ECO:0000256" key="8">
    <source>
        <dbReference type="ARBA" id="ARBA00022501"/>
    </source>
</evidence>
<keyword evidence="12" id="KW-0007">Acetylation</keyword>
<dbReference type="EC" id="1.3.1.48" evidence="4"/>
<evidence type="ECO:0000256" key="2">
    <source>
        <dbReference type="ARBA" id="ARBA00010460"/>
    </source>
</evidence>
<evidence type="ECO:0000256" key="29">
    <source>
        <dbReference type="ARBA" id="ARBA00048591"/>
    </source>
</evidence>
<comment type="catalytic activity">
    <reaction evidence="30">
        <text>6-trans-leukotriene B4 + NADP(+) = 12-oxo-(5S)-hydroxy-(6E,8E,10E,14Z)-eicosatetraenoate + NADPH + H(+)</text>
        <dbReference type="Rhea" id="RHEA:51204"/>
        <dbReference type="ChEBI" id="CHEBI:15378"/>
        <dbReference type="ChEBI" id="CHEBI:57783"/>
        <dbReference type="ChEBI" id="CHEBI:58349"/>
        <dbReference type="ChEBI" id="CHEBI:90723"/>
        <dbReference type="ChEBI" id="CHEBI:133974"/>
    </reaction>
    <physiologicalReaction direction="left-to-right" evidence="30">
        <dbReference type="Rhea" id="RHEA:51205"/>
    </physiologicalReaction>
</comment>
<comment type="caution">
    <text evidence="36">The sequence shown here is derived from an EMBL/GenBank/DDBJ whole genome shotgun (WGS) entry which is preliminary data.</text>
</comment>
<evidence type="ECO:0000256" key="21">
    <source>
        <dbReference type="ARBA" id="ARBA00047617"/>
    </source>
</evidence>
<comment type="catalytic activity">
    <reaction evidence="32">
        <text>13,14-dihydro-15-oxo-prostaglandin E1 + NADP(+) = 15-oxoprostaglandin E1 + NADPH + H(+)</text>
        <dbReference type="Rhea" id="RHEA:50584"/>
        <dbReference type="ChEBI" id="CHEBI:15378"/>
        <dbReference type="ChEBI" id="CHEBI:57401"/>
        <dbReference type="ChEBI" id="CHEBI:57783"/>
        <dbReference type="ChEBI" id="CHEBI:58349"/>
        <dbReference type="ChEBI" id="CHEBI:133408"/>
    </reaction>
    <physiologicalReaction direction="right-to-left" evidence="32">
        <dbReference type="Rhea" id="RHEA:50586"/>
    </physiologicalReaction>
</comment>
<evidence type="ECO:0000256" key="19">
    <source>
        <dbReference type="ARBA" id="ARBA00033119"/>
    </source>
</evidence>
<comment type="catalytic activity">
    <reaction evidence="34">
        <text>hexanal + NADP(+) = (E)-hex-2-enal + NADPH + H(+)</text>
        <dbReference type="Rhea" id="RHEA:50776"/>
        <dbReference type="ChEBI" id="CHEBI:15378"/>
        <dbReference type="ChEBI" id="CHEBI:28913"/>
        <dbReference type="ChEBI" id="CHEBI:57783"/>
        <dbReference type="ChEBI" id="CHEBI:58349"/>
        <dbReference type="ChEBI" id="CHEBI:88528"/>
    </reaction>
    <physiologicalReaction direction="right-to-left" evidence="34">
        <dbReference type="Rhea" id="RHEA:50778"/>
    </physiologicalReaction>
</comment>
<evidence type="ECO:0000256" key="10">
    <source>
        <dbReference type="ARBA" id="ARBA00022832"/>
    </source>
</evidence>
<keyword evidence="11" id="KW-0521">NADP</keyword>
<organism evidence="36 37">
    <name type="scientific">Daphnia galeata</name>
    <dbReference type="NCBI Taxonomy" id="27404"/>
    <lineage>
        <taxon>Eukaryota</taxon>
        <taxon>Metazoa</taxon>
        <taxon>Ecdysozoa</taxon>
        <taxon>Arthropoda</taxon>
        <taxon>Crustacea</taxon>
        <taxon>Branchiopoda</taxon>
        <taxon>Diplostraca</taxon>
        <taxon>Cladocera</taxon>
        <taxon>Anomopoda</taxon>
        <taxon>Daphniidae</taxon>
        <taxon>Daphnia</taxon>
    </lineage>
</organism>
<evidence type="ECO:0000256" key="25">
    <source>
        <dbReference type="ARBA" id="ARBA00047903"/>
    </source>
</evidence>
<keyword evidence="8" id="KW-0644">Prostaglandin metabolism</keyword>
<keyword evidence="37" id="KW-1185">Reference proteome</keyword>
<comment type="catalytic activity">
    <reaction evidence="29">
        <text>20-hydroxy-leukotriene B4 + NADP(+) = 12-oxo-20-hydroxy-leukotriene B4 + NADPH + H(+)</text>
        <dbReference type="Rhea" id="RHEA:51208"/>
        <dbReference type="ChEBI" id="CHEBI:15378"/>
        <dbReference type="ChEBI" id="CHEBI:57460"/>
        <dbReference type="ChEBI" id="CHEBI:57783"/>
        <dbReference type="ChEBI" id="CHEBI:58349"/>
        <dbReference type="ChEBI" id="CHEBI:133346"/>
    </reaction>
    <physiologicalReaction direction="left-to-right" evidence="29">
        <dbReference type="Rhea" id="RHEA:51209"/>
    </physiologicalReaction>
</comment>
<comment type="catalytic activity">
    <reaction evidence="28">
        <text>4-hydroxynonanal + NADP(+) = (E)-4-hydroxynon-2-enal + NADPH + H(+)</text>
        <dbReference type="Rhea" id="RHEA:64736"/>
        <dbReference type="ChEBI" id="CHEBI:15378"/>
        <dbReference type="ChEBI" id="CHEBI:57783"/>
        <dbReference type="ChEBI" id="CHEBI:58349"/>
        <dbReference type="ChEBI" id="CHEBI:58968"/>
        <dbReference type="ChEBI" id="CHEBI:156112"/>
    </reaction>
    <physiologicalReaction direction="right-to-left" evidence="28">
        <dbReference type="Rhea" id="RHEA:64738"/>
    </physiologicalReaction>
</comment>
<evidence type="ECO:0000313" key="37">
    <source>
        <dbReference type="Proteomes" id="UP000789390"/>
    </source>
</evidence>
<evidence type="ECO:0000256" key="27">
    <source>
        <dbReference type="ARBA" id="ARBA00048290"/>
    </source>
</evidence>
<dbReference type="GO" id="GO:0047522">
    <property type="term" value="F:15-oxoprostaglandin 13-reductase [NAD(P)+] activity"/>
    <property type="evidence" value="ECO:0007669"/>
    <property type="project" value="UniProtKB-EC"/>
</dbReference>
<dbReference type="AlphaFoldDB" id="A0A8J2RDC5"/>
<evidence type="ECO:0000256" key="34">
    <source>
        <dbReference type="ARBA" id="ARBA00049368"/>
    </source>
</evidence>
<evidence type="ECO:0000256" key="6">
    <source>
        <dbReference type="ARBA" id="ARBA00020651"/>
    </source>
</evidence>
<dbReference type="InterPro" id="IPR045010">
    <property type="entry name" value="MDR_fam"/>
</dbReference>
<evidence type="ECO:0000256" key="22">
    <source>
        <dbReference type="ARBA" id="ARBA00047742"/>
    </source>
</evidence>
<evidence type="ECO:0000256" key="13">
    <source>
        <dbReference type="ARBA" id="ARBA00023002"/>
    </source>
</evidence>
<comment type="catalytic activity">
    <reaction evidence="33">
        <text>an n-alkanal + NADP(+) = an alk-2-enal + NADPH + H(+)</text>
        <dbReference type="Rhea" id="RHEA:13737"/>
        <dbReference type="ChEBI" id="CHEBI:12834"/>
        <dbReference type="ChEBI" id="CHEBI:13757"/>
        <dbReference type="ChEBI" id="CHEBI:15378"/>
        <dbReference type="ChEBI" id="CHEBI:57783"/>
        <dbReference type="ChEBI" id="CHEBI:58349"/>
        <dbReference type="EC" id="1.3.1.74"/>
    </reaction>
    <physiologicalReaction direction="right-to-left" evidence="33">
        <dbReference type="Rhea" id="RHEA:13739"/>
    </physiologicalReaction>
</comment>
<keyword evidence="15" id="KW-0379">Hydroxylation</keyword>
<dbReference type="SMART" id="SM00829">
    <property type="entry name" value="PKS_ER"/>
    <property type="match status" value="1"/>
</dbReference>
<evidence type="ECO:0000256" key="28">
    <source>
        <dbReference type="ARBA" id="ARBA00048387"/>
    </source>
</evidence>
<evidence type="ECO:0000256" key="18">
    <source>
        <dbReference type="ARBA" id="ARBA00032297"/>
    </source>
</evidence>
<comment type="catalytic activity">
    <reaction evidence="25">
        <text>dodecanal + NADP(+) = (2E)-dodecenal + NADPH + H(+)</text>
        <dbReference type="Rhea" id="RHEA:50784"/>
        <dbReference type="ChEBI" id="CHEBI:15378"/>
        <dbReference type="ChEBI" id="CHEBI:27836"/>
        <dbReference type="ChEBI" id="CHEBI:57783"/>
        <dbReference type="ChEBI" id="CHEBI:58349"/>
        <dbReference type="ChEBI" id="CHEBI:133741"/>
    </reaction>
    <physiologicalReaction direction="right-to-left" evidence="25">
        <dbReference type="Rhea" id="RHEA:50786"/>
    </physiologicalReaction>
</comment>
<evidence type="ECO:0000256" key="23">
    <source>
        <dbReference type="ARBA" id="ARBA00047871"/>
    </source>
</evidence>
<evidence type="ECO:0000256" key="1">
    <source>
        <dbReference type="ARBA" id="ARBA00004496"/>
    </source>
</evidence>
<dbReference type="InterPro" id="IPR014190">
    <property type="entry name" value="PTGR1"/>
</dbReference>
<comment type="catalytic activity">
    <reaction evidence="22">
        <text>pentan-2-one + NADP(+) = (E)-pent-3-en-2-one + NADPH + H(+)</text>
        <dbReference type="Rhea" id="RHEA:50788"/>
        <dbReference type="ChEBI" id="CHEBI:15378"/>
        <dbReference type="ChEBI" id="CHEBI:16472"/>
        <dbReference type="ChEBI" id="CHEBI:57783"/>
        <dbReference type="ChEBI" id="CHEBI:58349"/>
        <dbReference type="ChEBI" id="CHEBI:145276"/>
    </reaction>
    <physiologicalReaction direction="right-to-left" evidence="22">
        <dbReference type="Rhea" id="RHEA:50790"/>
    </physiologicalReaction>
</comment>
<dbReference type="EMBL" id="CAKKLH010000042">
    <property type="protein sequence ID" value="CAH0100624.1"/>
    <property type="molecule type" value="Genomic_DNA"/>
</dbReference>
<comment type="subunit">
    <text evidence="3">Monomer or homodimer.</text>
</comment>
<dbReference type="Gene3D" id="3.90.180.10">
    <property type="entry name" value="Medium-chain alcohol dehydrogenases, catalytic domain"/>
    <property type="match status" value="1"/>
</dbReference>
<evidence type="ECO:0000256" key="3">
    <source>
        <dbReference type="ARBA" id="ARBA00011852"/>
    </source>
</evidence>
<keyword evidence="9" id="KW-0597">Phosphoprotein</keyword>
<evidence type="ECO:0000256" key="14">
    <source>
        <dbReference type="ARBA" id="ARBA00023098"/>
    </source>
</evidence>
<comment type="catalytic activity">
    <reaction evidence="20">
        <text>octanal + NADP(+) = (2E)-octenal + NADPH + H(+)</text>
        <dbReference type="Rhea" id="RHEA:50780"/>
        <dbReference type="ChEBI" id="CHEBI:15378"/>
        <dbReference type="ChEBI" id="CHEBI:17935"/>
        <dbReference type="ChEBI" id="CHEBI:57783"/>
        <dbReference type="ChEBI" id="CHEBI:58349"/>
        <dbReference type="ChEBI" id="CHEBI:61748"/>
    </reaction>
    <physiologicalReaction direction="right-to-left" evidence="20">
        <dbReference type="Rhea" id="RHEA:50782"/>
    </physiologicalReaction>
</comment>
<evidence type="ECO:0000256" key="16">
    <source>
        <dbReference type="ARBA" id="ARBA00031851"/>
    </source>
</evidence>
<dbReference type="Pfam" id="PF00107">
    <property type="entry name" value="ADH_zinc_N"/>
    <property type="match status" value="1"/>
</dbReference>
<dbReference type="CDD" id="cd08294">
    <property type="entry name" value="leukotriene_B4_DH_like"/>
    <property type="match status" value="1"/>
</dbReference>
<dbReference type="InterPro" id="IPR036291">
    <property type="entry name" value="NAD(P)-bd_dom_sf"/>
</dbReference>
<keyword evidence="13" id="KW-0560">Oxidoreductase</keyword>
<evidence type="ECO:0000256" key="7">
    <source>
        <dbReference type="ARBA" id="ARBA00022490"/>
    </source>
</evidence>
<keyword evidence="14" id="KW-0443">Lipid metabolism</keyword>
<dbReference type="Gene3D" id="3.40.50.720">
    <property type="entry name" value="NAD(P)-binding Rossmann-like Domain"/>
    <property type="match status" value="1"/>
</dbReference>
<comment type="similarity">
    <text evidence="2">Belongs to the NADP-dependent oxidoreductase L4BD family.</text>
</comment>
<evidence type="ECO:0000259" key="35">
    <source>
        <dbReference type="SMART" id="SM00829"/>
    </source>
</evidence>
<keyword evidence="10" id="KW-0276">Fatty acid metabolism</keyword>
<feature type="domain" description="Enoyl reductase (ER)" evidence="35">
    <location>
        <begin position="47"/>
        <end position="364"/>
    </location>
</feature>
<dbReference type="Pfam" id="PF16884">
    <property type="entry name" value="ADH_N_2"/>
    <property type="match status" value="1"/>
</dbReference>
<evidence type="ECO:0000313" key="36">
    <source>
        <dbReference type="EMBL" id="CAH0100624.1"/>
    </source>
</evidence>
<evidence type="ECO:0000256" key="5">
    <source>
        <dbReference type="ARBA" id="ARBA00012410"/>
    </source>
</evidence>
<dbReference type="SUPFAM" id="SSF50129">
    <property type="entry name" value="GroES-like"/>
    <property type="match status" value="2"/>
</dbReference>
<comment type="catalytic activity">
    <reaction evidence="24">
        <text>13,14-dihydro-15-oxo-prostaglandin F1alpha + NADP(+) = 15-oxoprostaglandin F1alpha + NADPH + H(+)</text>
        <dbReference type="Rhea" id="RHEA:50592"/>
        <dbReference type="ChEBI" id="CHEBI:15378"/>
        <dbReference type="ChEBI" id="CHEBI:57783"/>
        <dbReference type="ChEBI" id="CHEBI:58349"/>
        <dbReference type="ChEBI" id="CHEBI:79072"/>
        <dbReference type="ChEBI" id="CHEBI:133411"/>
    </reaction>
    <physiologicalReaction direction="right-to-left" evidence="24">
        <dbReference type="Rhea" id="RHEA:50594"/>
    </physiologicalReaction>
</comment>
<evidence type="ECO:0000256" key="11">
    <source>
        <dbReference type="ARBA" id="ARBA00022857"/>
    </source>
</evidence>
<gene>
    <name evidence="36" type="ORF">DGAL_LOCUS2909</name>
</gene>
<proteinExistence type="inferred from homology"/>
<dbReference type="OrthoDB" id="809632at2759"/>
<reference evidence="36" key="1">
    <citation type="submission" date="2021-11" db="EMBL/GenBank/DDBJ databases">
        <authorList>
            <person name="Schell T."/>
        </authorList>
    </citation>
    <scope>NUCLEOTIDE SEQUENCE</scope>
    <source>
        <strain evidence="36">M5</strain>
    </source>
</reference>
<dbReference type="InterPro" id="IPR020843">
    <property type="entry name" value="ER"/>
</dbReference>
<dbReference type="FunFam" id="3.40.50.720:FF:000121">
    <property type="entry name" value="Prostaglandin reductase 2"/>
    <property type="match status" value="1"/>
</dbReference>
<evidence type="ECO:0000256" key="26">
    <source>
        <dbReference type="ARBA" id="ARBA00048066"/>
    </source>
</evidence>
<evidence type="ECO:0000256" key="9">
    <source>
        <dbReference type="ARBA" id="ARBA00022553"/>
    </source>
</evidence>
<dbReference type="EC" id="1.3.1.74" evidence="5"/>
<comment type="catalytic activity">
    <reaction evidence="26">
        <text>nonan-2-one + NADP(+) = (3E)-nonen-2-one + NADPH + H(+)</text>
        <dbReference type="Rhea" id="RHEA:50616"/>
        <dbReference type="ChEBI" id="CHEBI:15378"/>
        <dbReference type="ChEBI" id="CHEBI:57783"/>
        <dbReference type="ChEBI" id="CHEBI:58349"/>
        <dbReference type="ChEBI" id="CHEBI:77927"/>
        <dbReference type="ChEBI" id="CHEBI:133457"/>
    </reaction>
    <physiologicalReaction direction="right-to-left" evidence="26">
        <dbReference type="Rhea" id="RHEA:50618"/>
    </physiologicalReaction>
</comment>
<evidence type="ECO:0000256" key="31">
    <source>
        <dbReference type="ARBA" id="ARBA00049068"/>
    </source>
</evidence>
<comment type="catalytic activity">
    <reaction evidence="27">
        <text>13,14-dihydro-15-oxo-PGF2alpha + NADP(+) = 15-oxoprostaglandin F2alpha + NADPH + H(+)</text>
        <dbReference type="Rhea" id="RHEA:50588"/>
        <dbReference type="ChEBI" id="CHEBI:15378"/>
        <dbReference type="ChEBI" id="CHEBI:57783"/>
        <dbReference type="ChEBI" id="CHEBI:58349"/>
        <dbReference type="ChEBI" id="CHEBI:133374"/>
        <dbReference type="ChEBI" id="CHEBI:133409"/>
    </reaction>
    <physiologicalReaction direction="right-to-left" evidence="27">
        <dbReference type="Rhea" id="RHEA:50590"/>
    </physiologicalReaction>
</comment>